<reference evidence="4" key="1">
    <citation type="submission" date="2022-11" db="UniProtKB">
        <authorList>
            <consortium name="WormBaseParasite"/>
        </authorList>
    </citation>
    <scope>IDENTIFICATION</scope>
</reference>
<dbReference type="GO" id="GO:1905515">
    <property type="term" value="P:non-motile cilium assembly"/>
    <property type="evidence" value="ECO:0007669"/>
    <property type="project" value="TreeGrafter"/>
</dbReference>
<feature type="region of interest" description="Disordered" evidence="2">
    <location>
        <begin position="688"/>
        <end position="731"/>
    </location>
</feature>
<feature type="region of interest" description="Disordered" evidence="2">
    <location>
        <begin position="1"/>
        <end position="27"/>
    </location>
</feature>
<dbReference type="GO" id="GO:0097730">
    <property type="term" value="C:non-motile cilium"/>
    <property type="evidence" value="ECO:0007669"/>
    <property type="project" value="TreeGrafter"/>
</dbReference>
<dbReference type="PROSITE" id="PS50005">
    <property type="entry name" value="TPR"/>
    <property type="match status" value="3"/>
</dbReference>
<dbReference type="WBParaSite" id="jg15117">
    <property type="protein sequence ID" value="jg15117"/>
    <property type="gene ID" value="jg15117"/>
</dbReference>
<proteinExistence type="predicted"/>
<dbReference type="InterPro" id="IPR011990">
    <property type="entry name" value="TPR-like_helical_dom_sf"/>
</dbReference>
<accession>A0A915D2D8</accession>
<dbReference type="GO" id="GO:0036064">
    <property type="term" value="C:ciliary basal body"/>
    <property type="evidence" value="ECO:0007669"/>
    <property type="project" value="TreeGrafter"/>
</dbReference>
<feature type="compositionally biased region" description="Basic and acidic residues" evidence="2">
    <location>
        <begin position="754"/>
        <end position="769"/>
    </location>
</feature>
<dbReference type="AlphaFoldDB" id="A0A915D2D8"/>
<organism evidence="3 4">
    <name type="scientific">Ditylenchus dipsaci</name>
    <dbReference type="NCBI Taxonomy" id="166011"/>
    <lineage>
        <taxon>Eukaryota</taxon>
        <taxon>Metazoa</taxon>
        <taxon>Ecdysozoa</taxon>
        <taxon>Nematoda</taxon>
        <taxon>Chromadorea</taxon>
        <taxon>Rhabditida</taxon>
        <taxon>Tylenchina</taxon>
        <taxon>Tylenchomorpha</taxon>
        <taxon>Sphaerularioidea</taxon>
        <taxon>Anguinidae</taxon>
        <taxon>Anguininae</taxon>
        <taxon>Ditylenchus</taxon>
    </lineage>
</organism>
<feature type="repeat" description="TPR" evidence="1">
    <location>
        <begin position="517"/>
        <end position="550"/>
    </location>
</feature>
<dbReference type="SUPFAM" id="SSF48452">
    <property type="entry name" value="TPR-like"/>
    <property type="match status" value="3"/>
</dbReference>
<protein>
    <submittedName>
        <fullName evidence="4">Intraflagellar transport protein 88 homolog</fullName>
    </submittedName>
</protein>
<dbReference type="PANTHER" id="PTHR44117">
    <property type="entry name" value="INTRAFLAGELLAR TRANSPORT PROTEIN 88 HOMOLOG"/>
    <property type="match status" value="1"/>
</dbReference>
<name>A0A915D2D8_9BILA</name>
<evidence type="ECO:0000313" key="4">
    <source>
        <dbReference type="WBParaSite" id="jg15117"/>
    </source>
</evidence>
<feature type="compositionally biased region" description="Polar residues" evidence="2">
    <location>
        <begin position="695"/>
        <end position="712"/>
    </location>
</feature>
<dbReference type="Pfam" id="PF13181">
    <property type="entry name" value="TPR_8"/>
    <property type="match status" value="2"/>
</dbReference>
<dbReference type="PANTHER" id="PTHR44117:SF1">
    <property type="entry name" value="INTRAFLAGELLAR TRANSPORT PROTEIN 88 HOMOLOG"/>
    <property type="match status" value="1"/>
</dbReference>
<feature type="region of interest" description="Disordered" evidence="2">
    <location>
        <begin position="752"/>
        <end position="786"/>
    </location>
</feature>
<feature type="repeat" description="TPR" evidence="1">
    <location>
        <begin position="448"/>
        <end position="481"/>
    </location>
</feature>
<evidence type="ECO:0000256" key="2">
    <source>
        <dbReference type="SAM" id="MobiDB-lite"/>
    </source>
</evidence>
<dbReference type="InterPro" id="IPR019734">
    <property type="entry name" value="TPR_rpt"/>
</dbReference>
<dbReference type="GO" id="GO:0005814">
    <property type="term" value="C:centriole"/>
    <property type="evidence" value="ECO:0007669"/>
    <property type="project" value="TreeGrafter"/>
</dbReference>
<dbReference type="GO" id="GO:0019894">
    <property type="term" value="F:kinesin binding"/>
    <property type="evidence" value="ECO:0007669"/>
    <property type="project" value="TreeGrafter"/>
</dbReference>
<sequence>MALLYSARSNTNGQHQQQQKQGSEAEDPTLVSTTMTMLMTLNESLQLWKKTHDCCQNCWHSSRSSNDATLQWDSDPPLFRYGVPPGTSGGGAARQIAGSRMATSSGALPEDTLLEVTEVSRPGGSATDKRDESLNEKVKKQEAVVNELLKESIMAYDLKDYKMVKSQEAGRKERATVKFRANHSLGEPNLDLTLVVLLNLAQQHLANNMPNEALHVYHAIVKNKAFANAGRLKNQIAEQHWGDLVKLGKYEDALTAFEDCLDANGDYDTALNLILAAYCLEDAEKMREAFQRLVDIPLGSGSSEVGEPATTTDHNDSLDVWERKRKQLAERTILIAAKIISQSIAESKLHACVQVLKGYAWCVECIKQSVYASLATELEMNKAVDLLKQGQLDTALQALLAFKEGGKAVLASAAANNLSLIYIMKGKDSLPEASQYSQQALSLDRYNANALVNTGNIHYLNSEYKLAQQYYREALQVEASSVQAIYNLGLVCRELGEWEQAKQCFYKLNEMLLNCNVQVLTQLASLYHQQDDLAQALELYTQANNLAPTDPAILLQLANIYDQEGDKSQAFQCHYDSYRYFPPNIEVIKWLGNYYLYAQFAEKAVNYFEKAALMEPNNIEWHLLIASCQRRSGNFQRALQLYKQIHRRFPNNVECLKFLVQLCKDLRMPEEKEYAEKLKKLEKVNQLRMQRESDSGQGNRPSTRHSAPSQQHLYAPSPNSRPSSSRNSLRNSAHANTARLVFDGASTNQPYKAVKKDIDDNDLRYKDPVGDAPYRPTTTSHPALNMGEIFDNDDILEDDLLPE</sequence>
<dbReference type="GO" id="GO:0097546">
    <property type="term" value="C:ciliary base"/>
    <property type="evidence" value="ECO:0007669"/>
    <property type="project" value="TreeGrafter"/>
</dbReference>
<dbReference type="SMART" id="SM00028">
    <property type="entry name" value="TPR"/>
    <property type="match status" value="8"/>
</dbReference>
<dbReference type="Gene3D" id="1.25.40.10">
    <property type="entry name" value="Tetratricopeptide repeat domain"/>
    <property type="match status" value="3"/>
</dbReference>
<feature type="compositionally biased region" description="Low complexity" evidence="2">
    <location>
        <begin position="716"/>
        <end position="731"/>
    </location>
</feature>
<evidence type="ECO:0000256" key="1">
    <source>
        <dbReference type="PROSITE-ProRule" id="PRU00339"/>
    </source>
</evidence>
<feature type="repeat" description="TPR" evidence="1">
    <location>
        <begin position="585"/>
        <end position="618"/>
    </location>
</feature>
<evidence type="ECO:0000313" key="3">
    <source>
        <dbReference type="Proteomes" id="UP000887574"/>
    </source>
</evidence>
<dbReference type="Proteomes" id="UP000887574">
    <property type="component" value="Unplaced"/>
</dbReference>
<keyword evidence="1" id="KW-0802">TPR repeat</keyword>
<keyword evidence="3" id="KW-1185">Reference proteome</keyword>
<dbReference type="Pfam" id="PF13432">
    <property type="entry name" value="TPR_16"/>
    <property type="match status" value="2"/>
</dbReference>
<dbReference type="GO" id="GO:0042073">
    <property type="term" value="P:intraciliary transport"/>
    <property type="evidence" value="ECO:0007669"/>
    <property type="project" value="TreeGrafter"/>
</dbReference>